<feature type="domain" description="HTH tetR-type" evidence="5">
    <location>
        <begin position="7"/>
        <end position="67"/>
    </location>
</feature>
<keyword evidence="2 4" id="KW-0238">DNA-binding</keyword>
<dbReference type="PANTHER" id="PTHR30055">
    <property type="entry name" value="HTH-TYPE TRANSCRIPTIONAL REGULATOR RUTR"/>
    <property type="match status" value="1"/>
</dbReference>
<dbReference type="InterPro" id="IPR001647">
    <property type="entry name" value="HTH_TetR"/>
</dbReference>
<protein>
    <submittedName>
        <fullName evidence="6">TetR family transcriptional regulator</fullName>
    </submittedName>
</protein>
<dbReference type="EMBL" id="JBHRWR010000009">
    <property type="protein sequence ID" value="MFC3573985.1"/>
    <property type="molecule type" value="Genomic_DNA"/>
</dbReference>
<evidence type="ECO:0000256" key="3">
    <source>
        <dbReference type="ARBA" id="ARBA00023163"/>
    </source>
</evidence>
<reference evidence="7" key="1">
    <citation type="journal article" date="2019" name="Int. J. Syst. Evol. Microbiol.">
        <title>The Global Catalogue of Microorganisms (GCM) 10K type strain sequencing project: providing services to taxonomists for standard genome sequencing and annotation.</title>
        <authorList>
            <consortium name="The Broad Institute Genomics Platform"/>
            <consortium name="The Broad Institute Genome Sequencing Center for Infectious Disease"/>
            <person name="Wu L."/>
            <person name="Ma J."/>
        </authorList>
    </citation>
    <scope>NUCLEOTIDE SEQUENCE [LARGE SCALE GENOMIC DNA]</scope>
    <source>
        <strain evidence="7">CGMCC 4.7035</strain>
    </source>
</reference>
<proteinExistence type="predicted"/>
<evidence type="ECO:0000256" key="2">
    <source>
        <dbReference type="ARBA" id="ARBA00023125"/>
    </source>
</evidence>
<evidence type="ECO:0000313" key="6">
    <source>
        <dbReference type="EMBL" id="MFC3573985.1"/>
    </source>
</evidence>
<dbReference type="Gene3D" id="1.10.357.10">
    <property type="entry name" value="Tetracycline Repressor, domain 2"/>
    <property type="match status" value="1"/>
</dbReference>
<dbReference type="Pfam" id="PF17754">
    <property type="entry name" value="TetR_C_14"/>
    <property type="match status" value="1"/>
</dbReference>
<dbReference type="PANTHER" id="PTHR30055:SF238">
    <property type="entry name" value="MYCOFACTOCIN BIOSYNTHESIS TRANSCRIPTIONAL REGULATOR MFTR-RELATED"/>
    <property type="match status" value="1"/>
</dbReference>
<dbReference type="SUPFAM" id="SSF46689">
    <property type="entry name" value="Homeodomain-like"/>
    <property type="match status" value="1"/>
</dbReference>
<dbReference type="Pfam" id="PF00440">
    <property type="entry name" value="TetR_N"/>
    <property type="match status" value="1"/>
</dbReference>
<organism evidence="6 7">
    <name type="scientific">Streptomyces yaanensis</name>
    <dbReference type="NCBI Taxonomy" id="1142239"/>
    <lineage>
        <taxon>Bacteria</taxon>
        <taxon>Bacillati</taxon>
        <taxon>Actinomycetota</taxon>
        <taxon>Actinomycetes</taxon>
        <taxon>Kitasatosporales</taxon>
        <taxon>Streptomycetaceae</taxon>
        <taxon>Streptomyces</taxon>
    </lineage>
</organism>
<dbReference type="Gene3D" id="1.10.10.60">
    <property type="entry name" value="Homeodomain-like"/>
    <property type="match status" value="1"/>
</dbReference>
<gene>
    <name evidence="6" type="ORF">ACFOZ0_12000</name>
</gene>
<dbReference type="RefSeq" id="WP_310780950.1">
    <property type="nucleotide sequence ID" value="NZ_JBHRWR010000009.1"/>
</dbReference>
<dbReference type="InterPro" id="IPR009057">
    <property type="entry name" value="Homeodomain-like_sf"/>
</dbReference>
<keyword evidence="7" id="KW-1185">Reference proteome</keyword>
<dbReference type="InterPro" id="IPR050109">
    <property type="entry name" value="HTH-type_TetR-like_transc_reg"/>
</dbReference>
<evidence type="ECO:0000256" key="4">
    <source>
        <dbReference type="PROSITE-ProRule" id="PRU00335"/>
    </source>
</evidence>
<evidence type="ECO:0000313" key="7">
    <source>
        <dbReference type="Proteomes" id="UP001595701"/>
    </source>
</evidence>
<dbReference type="Proteomes" id="UP001595701">
    <property type="component" value="Unassembled WGS sequence"/>
</dbReference>
<accession>A0ABV7SF31</accession>
<sequence>MAERKRLLVRSELAEAAVKLLADQGFEETTVDQIVAAVGMSRRTFSRYFDSKEDVIVHMLAEAGVKLCAELKARPADEPPVVALRRALSVFTSMSVGNPAKMLRVSRLILDTPALLARFLERQSQWQAEMTGILALRAGLDPDVDLRPAVAAGVALTAFQAALRRWVDSDGSESLDEVVDQALALVGPVIELGVDAG</sequence>
<dbReference type="InterPro" id="IPR041347">
    <property type="entry name" value="MftR_C"/>
</dbReference>
<comment type="caution">
    <text evidence="6">The sequence shown here is derived from an EMBL/GenBank/DDBJ whole genome shotgun (WGS) entry which is preliminary data.</text>
</comment>
<evidence type="ECO:0000256" key="1">
    <source>
        <dbReference type="ARBA" id="ARBA00023015"/>
    </source>
</evidence>
<keyword evidence="1" id="KW-0805">Transcription regulation</keyword>
<dbReference type="PROSITE" id="PS50977">
    <property type="entry name" value="HTH_TETR_2"/>
    <property type="match status" value="1"/>
</dbReference>
<name>A0ABV7SF31_9ACTN</name>
<keyword evidence="3" id="KW-0804">Transcription</keyword>
<dbReference type="PRINTS" id="PR00455">
    <property type="entry name" value="HTHTETR"/>
</dbReference>
<feature type="DNA-binding region" description="H-T-H motif" evidence="4">
    <location>
        <begin position="30"/>
        <end position="49"/>
    </location>
</feature>
<evidence type="ECO:0000259" key="5">
    <source>
        <dbReference type="PROSITE" id="PS50977"/>
    </source>
</evidence>